<dbReference type="GO" id="GO:0043164">
    <property type="term" value="P:Gram-negative-bacterium-type cell wall biogenesis"/>
    <property type="evidence" value="ECO:0007669"/>
    <property type="project" value="TreeGrafter"/>
</dbReference>
<evidence type="ECO:0000313" key="3">
    <source>
        <dbReference type="Proteomes" id="UP000583752"/>
    </source>
</evidence>
<proteinExistence type="predicted"/>
<keyword evidence="3" id="KW-1185">Reference proteome</keyword>
<organism evidence="2 3">
    <name type="scientific">Massilia polaris</name>
    <dbReference type="NCBI Taxonomy" id="2728846"/>
    <lineage>
        <taxon>Bacteria</taxon>
        <taxon>Pseudomonadati</taxon>
        <taxon>Pseudomonadota</taxon>
        <taxon>Betaproteobacteria</taxon>
        <taxon>Burkholderiales</taxon>
        <taxon>Oxalobacteraceae</taxon>
        <taxon>Telluria group</taxon>
        <taxon>Massilia</taxon>
    </lineage>
</organism>
<dbReference type="PANTHER" id="PTHR30336">
    <property type="entry name" value="INNER MEMBRANE PROTEIN, PROBABLE PERMEASE"/>
    <property type="match status" value="1"/>
</dbReference>
<dbReference type="PANTHER" id="PTHR30336:SF4">
    <property type="entry name" value="ENVELOPE BIOGENESIS FACTOR ELYC"/>
    <property type="match status" value="1"/>
</dbReference>
<feature type="domain" description="DUF218" evidence="1">
    <location>
        <begin position="39"/>
        <end position="151"/>
    </location>
</feature>
<dbReference type="EMBL" id="JABBGG010000004">
    <property type="protein sequence ID" value="NML61114.1"/>
    <property type="molecule type" value="Genomic_DNA"/>
</dbReference>
<dbReference type="CDD" id="cd06259">
    <property type="entry name" value="YdcF-like"/>
    <property type="match status" value="1"/>
</dbReference>
<protein>
    <submittedName>
        <fullName evidence="2">YdcF family protein</fullName>
    </submittedName>
</protein>
<accession>A0A848HIU4</accession>
<evidence type="ECO:0000259" key="1">
    <source>
        <dbReference type="Pfam" id="PF02698"/>
    </source>
</evidence>
<dbReference type="Pfam" id="PF02698">
    <property type="entry name" value="DUF218"/>
    <property type="match status" value="1"/>
</dbReference>
<dbReference type="Proteomes" id="UP000583752">
    <property type="component" value="Unassembled WGS sequence"/>
</dbReference>
<dbReference type="AlphaFoldDB" id="A0A848HIU4"/>
<comment type="caution">
    <text evidence="2">The sequence shown here is derived from an EMBL/GenBank/DDBJ whole genome shotgun (WGS) entry which is preliminary data.</text>
</comment>
<dbReference type="GO" id="GO:0000270">
    <property type="term" value="P:peptidoglycan metabolic process"/>
    <property type="evidence" value="ECO:0007669"/>
    <property type="project" value="TreeGrafter"/>
</dbReference>
<evidence type="ECO:0000313" key="2">
    <source>
        <dbReference type="EMBL" id="NML61114.1"/>
    </source>
</evidence>
<name>A0A848HIU4_9BURK</name>
<dbReference type="InterPro" id="IPR003848">
    <property type="entry name" value="DUF218"/>
</dbReference>
<sequence length="202" mass="22584">MSLDTLRLISEYMMPDVVPAPSDIGFMFGTRHGVDEFCSTAYSLWQARMFGKLLISGGTTPGEQRSEAEVIAERLIAMGMPASSLILETVATNTGENVILGRKRIAEVMDLASIKTVLVIGKVCSTRRYLMTMKRHWPEVKVYASPVNYFGMPTARWNEHDDFRARVVGEFSKIPDYVQRGFLTEVEGYPAYPDVCLKTTGL</sequence>
<gene>
    <name evidence="2" type="ORF">HHL21_08480</name>
</gene>
<dbReference type="GO" id="GO:0005886">
    <property type="term" value="C:plasma membrane"/>
    <property type="evidence" value="ECO:0007669"/>
    <property type="project" value="TreeGrafter"/>
</dbReference>
<reference evidence="2 3" key="1">
    <citation type="submission" date="2020-04" db="EMBL/GenBank/DDBJ databases">
        <title>Massilia sp. RP-1-19 isolated from soil.</title>
        <authorList>
            <person name="Dahal R.H."/>
        </authorList>
    </citation>
    <scope>NUCLEOTIDE SEQUENCE [LARGE SCALE GENOMIC DNA]</scope>
    <source>
        <strain evidence="2 3">RP-1-19</strain>
    </source>
</reference>
<dbReference type="Gene3D" id="3.40.50.620">
    <property type="entry name" value="HUPs"/>
    <property type="match status" value="1"/>
</dbReference>
<dbReference type="InterPro" id="IPR051599">
    <property type="entry name" value="Cell_Envelope_Assoc"/>
</dbReference>
<dbReference type="InterPro" id="IPR014729">
    <property type="entry name" value="Rossmann-like_a/b/a_fold"/>
</dbReference>